<comment type="subcellular location">
    <subcellularLocation>
        <location evidence="1">Membrane</location>
        <topology evidence="1">Multi-pass membrane protein</topology>
    </subcellularLocation>
</comment>
<reference evidence="7" key="1">
    <citation type="journal article" date="2019" name="Beilstein J. Org. Chem.">
        <title>Nanangenines: drimane sesquiterpenoids as the dominant metabolite cohort of a novel Australian fungus, Aspergillus nanangensis.</title>
        <authorList>
            <person name="Lacey H.J."/>
            <person name="Gilchrist C.L.M."/>
            <person name="Crombie A."/>
            <person name="Kalaitzis J.A."/>
            <person name="Vuong D."/>
            <person name="Rutledge P.J."/>
            <person name="Turner P."/>
            <person name="Pitt J.I."/>
            <person name="Lacey E."/>
            <person name="Chooi Y.H."/>
            <person name="Piggott A.M."/>
        </authorList>
    </citation>
    <scope>NUCLEOTIDE SEQUENCE</scope>
    <source>
        <strain evidence="7">MST-FP2251</strain>
    </source>
</reference>
<dbReference type="AlphaFoldDB" id="A0AAD4CP86"/>
<feature type="transmembrane region" description="Helical" evidence="5">
    <location>
        <begin position="72"/>
        <end position="93"/>
    </location>
</feature>
<feature type="transmembrane region" description="Helical" evidence="5">
    <location>
        <begin position="42"/>
        <end position="60"/>
    </location>
</feature>
<evidence type="ECO:0000313" key="7">
    <source>
        <dbReference type="EMBL" id="KAF9890184.1"/>
    </source>
</evidence>
<sequence length="157" mass="16941">MALNFPWIYPVRAVQVVFAIIILGLTAYLISELLGYSSTVNFMLFSAIWTAFVAVPYLLLGPSMVPNFPHRFVVPAMEGVTMIFWFAGFIALATALPPPKYCSFGECHAGQAAAAFGAFEWALFLATTVYAGIAAMRNRSNSPSTKSPAQPTVHAGV</sequence>
<dbReference type="InterPro" id="IPR008253">
    <property type="entry name" value="Marvel"/>
</dbReference>
<dbReference type="GO" id="GO:0016020">
    <property type="term" value="C:membrane"/>
    <property type="evidence" value="ECO:0007669"/>
    <property type="project" value="UniProtKB-SubCell"/>
</dbReference>
<evidence type="ECO:0000256" key="1">
    <source>
        <dbReference type="ARBA" id="ARBA00004141"/>
    </source>
</evidence>
<organism evidence="7 8">
    <name type="scientific">Aspergillus nanangensis</name>
    <dbReference type="NCBI Taxonomy" id="2582783"/>
    <lineage>
        <taxon>Eukaryota</taxon>
        <taxon>Fungi</taxon>
        <taxon>Dikarya</taxon>
        <taxon>Ascomycota</taxon>
        <taxon>Pezizomycotina</taxon>
        <taxon>Eurotiomycetes</taxon>
        <taxon>Eurotiomycetidae</taxon>
        <taxon>Eurotiales</taxon>
        <taxon>Aspergillaceae</taxon>
        <taxon>Aspergillus</taxon>
        <taxon>Aspergillus subgen. Circumdati</taxon>
    </lineage>
</organism>
<feature type="transmembrane region" description="Helical" evidence="5">
    <location>
        <begin position="7"/>
        <end position="30"/>
    </location>
</feature>
<evidence type="ECO:0000256" key="3">
    <source>
        <dbReference type="ARBA" id="ARBA00022989"/>
    </source>
</evidence>
<dbReference type="PANTHER" id="PTHR37451:SF1">
    <property type="entry name" value="MARVEL DOMAIN-CONTAINING PROTEIN"/>
    <property type="match status" value="1"/>
</dbReference>
<feature type="domain" description="MARVEL" evidence="6">
    <location>
        <begin position="9"/>
        <end position="129"/>
    </location>
</feature>
<dbReference type="PANTHER" id="PTHR37451">
    <property type="entry name" value="MARVEL DOMAIN"/>
    <property type="match status" value="1"/>
</dbReference>
<keyword evidence="2 5" id="KW-0812">Transmembrane</keyword>
<proteinExistence type="predicted"/>
<evidence type="ECO:0000256" key="4">
    <source>
        <dbReference type="ARBA" id="ARBA00023136"/>
    </source>
</evidence>
<keyword evidence="4 5" id="KW-0472">Membrane</keyword>
<keyword evidence="8" id="KW-1185">Reference proteome</keyword>
<keyword evidence="3 5" id="KW-1133">Transmembrane helix</keyword>
<dbReference type="Proteomes" id="UP001194746">
    <property type="component" value="Unassembled WGS sequence"/>
</dbReference>
<dbReference type="EMBL" id="VCAU01000029">
    <property type="protein sequence ID" value="KAF9890184.1"/>
    <property type="molecule type" value="Genomic_DNA"/>
</dbReference>
<reference evidence="7" key="2">
    <citation type="submission" date="2020-02" db="EMBL/GenBank/DDBJ databases">
        <authorList>
            <person name="Gilchrist C.L.M."/>
            <person name="Chooi Y.-H."/>
        </authorList>
    </citation>
    <scope>NUCLEOTIDE SEQUENCE</scope>
    <source>
        <strain evidence="7">MST-FP2251</strain>
    </source>
</reference>
<evidence type="ECO:0000259" key="6">
    <source>
        <dbReference type="Pfam" id="PF01284"/>
    </source>
</evidence>
<name>A0AAD4CP86_ASPNN</name>
<protein>
    <recommendedName>
        <fullName evidence="6">MARVEL domain-containing protein</fullName>
    </recommendedName>
</protein>
<evidence type="ECO:0000256" key="5">
    <source>
        <dbReference type="SAM" id="Phobius"/>
    </source>
</evidence>
<comment type="caution">
    <text evidence="7">The sequence shown here is derived from an EMBL/GenBank/DDBJ whole genome shotgun (WGS) entry which is preliminary data.</text>
</comment>
<gene>
    <name evidence="7" type="ORF">FE257_006345</name>
</gene>
<evidence type="ECO:0000256" key="2">
    <source>
        <dbReference type="ARBA" id="ARBA00022692"/>
    </source>
</evidence>
<feature type="transmembrane region" description="Helical" evidence="5">
    <location>
        <begin position="113"/>
        <end position="136"/>
    </location>
</feature>
<accession>A0AAD4CP86</accession>
<evidence type="ECO:0000313" key="8">
    <source>
        <dbReference type="Proteomes" id="UP001194746"/>
    </source>
</evidence>
<dbReference type="Pfam" id="PF01284">
    <property type="entry name" value="MARVEL"/>
    <property type="match status" value="1"/>
</dbReference>